<feature type="domain" description="Saccharopine dehydrogenase NADP binding" evidence="3">
    <location>
        <begin position="13"/>
        <end position="138"/>
    </location>
</feature>
<dbReference type="RefSeq" id="XP_040781113.1">
    <property type="nucleotide sequence ID" value="XM_040916346.1"/>
</dbReference>
<dbReference type="GO" id="GO:0009247">
    <property type="term" value="P:glycolipid biosynthetic process"/>
    <property type="evidence" value="ECO:0007669"/>
    <property type="project" value="TreeGrafter"/>
</dbReference>
<reference evidence="4" key="1">
    <citation type="journal article" date="2020" name="Phytopathology">
        <title>Genome sequence of the chestnut blight fungus Cryphonectria parasitica EP155: A fundamental resource for an archetypical invasive plant pathogen.</title>
        <authorList>
            <person name="Crouch J.A."/>
            <person name="Dawe A."/>
            <person name="Aerts A."/>
            <person name="Barry K."/>
            <person name="Churchill A.C.L."/>
            <person name="Grimwood J."/>
            <person name="Hillman B."/>
            <person name="Milgroom M.G."/>
            <person name="Pangilinan J."/>
            <person name="Smith M."/>
            <person name="Salamov A."/>
            <person name="Schmutz J."/>
            <person name="Yadav J."/>
            <person name="Grigoriev I.V."/>
            <person name="Nuss D."/>
        </authorList>
    </citation>
    <scope>NUCLEOTIDE SEQUENCE</scope>
    <source>
        <strain evidence="4">EP155</strain>
    </source>
</reference>
<evidence type="ECO:0000256" key="2">
    <source>
        <dbReference type="SAM" id="Phobius"/>
    </source>
</evidence>
<keyword evidence="2" id="KW-1133">Transmembrane helix</keyword>
<dbReference type="GO" id="GO:0005811">
    <property type="term" value="C:lipid droplet"/>
    <property type="evidence" value="ECO:0007669"/>
    <property type="project" value="TreeGrafter"/>
</dbReference>
<dbReference type="GeneID" id="63833475"/>
<gene>
    <name evidence="4" type="ORF">M406DRAFT_245633</name>
</gene>
<comment type="caution">
    <text evidence="4">The sequence shown here is derived from an EMBL/GenBank/DDBJ whole genome shotgun (WGS) entry which is preliminary data.</text>
</comment>
<dbReference type="PANTHER" id="PTHR12286:SF5">
    <property type="entry name" value="SACCHAROPINE DEHYDROGENASE-LIKE OXIDOREDUCTASE"/>
    <property type="match status" value="1"/>
</dbReference>
<accession>A0A9P4YAX0</accession>
<dbReference type="SUPFAM" id="SSF51735">
    <property type="entry name" value="NAD(P)-binding Rossmann-fold domains"/>
    <property type="match status" value="1"/>
</dbReference>
<keyword evidence="5" id="KW-1185">Reference proteome</keyword>
<organism evidence="4 5">
    <name type="scientific">Cryphonectria parasitica (strain ATCC 38755 / EP155)</name>
    <dbReference type="NCBI Taxonomy" id="660469"/>
    <lineage>
        <taxon>Eukaryota</taxon>
        <taxon>Fungi</taxon>
        <taxon>Dikarya</taxon>
        <taxon>Ascomycota</taxon>
        <taxon>Pezizomycotina</taxon>
        <taxon>Sordariomycetes</taxon>
        <taxon>Sordariomycetidae</taxon>
        <taxon>Diaporthales</taxon>
        <taxon>Cryphonectriaceae</taxon>
        <taxon>Cryphonectria-Endothia species complex</taxon>
        <taxon>Cryphonectria</taxon>
    </lineage>
</organism>
<protein>
    <recommendedName>
        <fullName evidence="3">Saccharopine dehydrogenase NADP binding domain-containing protein</fullName>
    </recommendedName>
</protein>
<sequence>MPFKNHGRQYDLVVFGATGYTGKYTTEHITTNLPTDLKWAIAGRSHGKLEKLASELKPLHPDRRQPDIEVCDLNDEDLSSLAKKTFILIATVGPYGKYGEHAFKACAENGTHYFDVTGEVPYVARMIKKYDHVAKQSGSLMFPQIGVESTPADLIAWSLAKHIRVNLGGAKTGETVMSVHNLKSAPSGGTLATVLDFFDMFSLKEIAAALAPFALSPVPNTQSQSQAPSLWSRLTGLRTVPELGLQTTFIGADTDRAIVHRTWGLFSQAASRKDEFYGPNFSFSEHMKVRNWLWGVLIHWGITMSALVFVTVPPIRKLVKRFVYKQGQGPEIEQAKKDEIEYRGVGIPDGDNGAGKLAYSRVLFHGSMYALTGIFLAEAALTVLENDLGLDGGVLTPACLGQGFVDRLGASGFRIESTTLSR</sequence>
<proteinExistence type="inferred from homology"/>
<dbReference type="AlphaFoldDB" id="A0A9P4YAX0"/>
<dbReference type="InterPro" id="IPR051276">
    <property type="entry name" value="Saccharopine_DH-like_oxidrdct"/>
</dbReference>
<dbReference type="Pfam" id="PF03435">
    <property type="entry name" value="Sacchrp_dh_NADP"/>
    <property type="match status" value="1"/>
</dbReference>
<dbReference type="GO" id="GO:0005886">
    <property type="term" value="C:plasma membrane"/>
    <property type="evidence" value="ECO:0007669"/>
    <property type="project" value="TreeGrafter"/>
</dbReference>
<comment type="similarity">
    <text evidence="1">Belongs to the saccharopine dehydrogenase family.</text>
</comment>
<evidence type="ECO:0000256" key="1">
    <source>
        <dbReference type="ARBA" id="ARBA00038048"/>
    </source>
</evidence>
<evidence type="ECO:0000259" key="3">
    <source>
        <dbReference type="Pfam" id="PF03435"/>
    </source>
</evidence>
<dbReference type="Gene3D" id="3.40.50.720">
    <property type="entry name" value="NAD(P)-binding Rossmann-like Domain"/>
    <property type="match status" value="1"/>
</dbReference>
<keyword evidence="2" id="KW-0472">Membrane</keyword>
<evidence type="ECO:0000313" key="5">
    <source>
        <dbReference type="Proteomes" id="UP000803844"/>
    </source>
</evidence>
<dbReference type="InterPro" id="IPR005097">
    <property type="entry name" value="Sacchrp_dh_NADP-bd"/>
</dbReference>
<dbReference type="OrthoDB" id="10268090at2759"/>
<evidence type="ECO:0000313" key="4">
    <source>
        <dbReference type="EMBL" id="KAF3770152.1"/>
    </source>
</evidence>
<dbReference type="InterPro" id="IPR036291">
    <property type="entry name" value="NAD(P)-bd_dom_sf"/>
</dbReference>
<dbReference type="GO" id="GO:0005739">
    <property type="term" value="C:mitochondrion"/>
    <property type="evidence" value="ECO:0007669"/>
    <property type="project" value="TreeGrafter"/>
</dbReference>
<feature type="transmembrane region" description="Helical" evidence="2">
    <location>
        <begin position="292"/>
        <end position="312"/>
    </location>
</feature>
<name>A0A9P4YAX0_CRYP1</name>
<keyword evidence="2" id="KW-0812">Transmembrane</keyword>
<dbReference type="PANTHER" id="PTHR12286">
    <property type="entry name" value="SACCHAROPINE DEHYDROGENASE-LIKE OXIDOREDUCTASE"/>
    <property type="match status" value="1"/>
</dbReference>
<dbReference type="Proteomes" id="UP000803844">
    <property type="component" value="Unassembled WGS sequence"/>
</dbReference>
<dbReference type="EMBL" id="MU032344">
    <property type="protein sequence ID" value="KAF3770152.1"/>
    <property type="molecule type" value="Genomic_DNA"/>
</dbReference>